<reference evidence="8 9" key="1">
    <citation type="submission" date="2020-08" db="EMBL/GenBank/DDBJ databases">
        <authorList>
            <person name="Liu C."/>
            <person name="Sun Q."/>
        </authorList>
    </citation>
    <scope>NUCLEOTIDE SEQUENCE [LARGE SCALE GENOMIC DNA]</scope>
    <source>
        <strain evidence="8 9">NSJ-4</strain>
    </source>
</reference>
<feature type="transmembrane region" description="Helical" evidence="6">
    <location>
        <begin position="358"/>
        <end position="384"/>
    </location>
</feature>
<evidence type="ECO:0000313" key="9">
    <source>
        <dbReference type="Proteomes" id="UP000515819"/>
    </source>
</evidence>
<feature type="domain" description="ABC3 transporter permease C-terminal" evidence="7">
    <location>
        <begin position="316"/>
        <end position="434"/>
    </location>
</feature>
<feature type="transmembrane region" description="Helical" evidence="6">
    <location>
        <begin position="750"/>
        <end position="770"/>
    </location>
</feature>
<gene>
    <name evidence="8" type="ORF">H9Q76_09465</name>
</gene>
<keyword evidence="4 6" id="KW-1133">Transmembrane helix</keyword>
<evidence type="ECO:0000256" key="6">
    <source>
        <dbReference type="SAM" id="Phobius"/>
    </source>
</evidence>
<dbReference type="KEGG" id="wcp:H9Q76_09465"/>
<keyword evidence="2" id="KW-1003">Cell membrane</keyword>
<dbReference type="Proteomes" id="UP000515819">
    <property type="component" value="Chromosome"/>
</dbReference>
<proteinExistence type="predicted"/>
<dbReference type="PANTHER" id="PTHR30287">
    <property type="entry name" value="MEMBRANE COMPONENT OF PREDICTED ABC SUPERFAMILY METABOLITE UPTAKE TRANSPORTER"/>
    <property type="match status" value="1"/>
</dbReference>
<accession>A0A7G9FK88</accession>
<evidence type="ECO:0000259" key="7">
    <source>
        <dbReference type="Pfam" id="PF02687"/>
    </source>
</evidence>
<keyword evidence="5 6" id="KW-0472">Membrane</keyword>
<dbReference type="AlphaFoldDB" id="A0A7G9FK88"/>
<protein>
    <submittedName>
        <fullName evidence="8">ABC transporter permease</fullName>
    </submittedName>
</protein>
<keyword evidence="9" id="KW-1185">Reference proteome</keyword>
<dbReference type="Pfam" id="PF02687">
    <property type="entry name" value="FtsX"/>
    <property type="match status" value="2"/>
</dbReference>
<feature type="transmembrane region" description="Helical" evidence="6">
    <location>
        <begin position="404"/>
        <end position="426"/>
    </location>
</feature>
<evidence type="ECO:0000256" key="5">
    <source>
        <dbReference type="ARBA" id="ARBA00023136"/>
    </source>
</evidence>
<dbReference type="RefSeq" id="WP_249321005.1">
    <property type="nucleotide sequence ID" value="NZ_CP060632.1"/>
</dbReference>
<comment type="subcellular location">
    <subcellularLocation>
        <location evidence="1">Cell membrane</location>
        <topology evidence="1">Multi-pass membrane protein</topology>
    </subcellularLocation>
</comment>
<evidence type="ECO:0000256" key="4">
    <source>
        <dbReference type="ARBA" id="ARBA00022989"/>
    </source>
</evidence>
<feature type="transmembrane region" description="Helical" evidence="6">
    <location>
        <begin position="480"/>
        <end position="499"/>
    </location>
</feature>
<dbReference type="GO" id="GO:0005886">
    <property type="term" value="C:plasma membrane"/>
    <property type="evidence" value="ECO:0007669"/>
    <property type="project" value="UniProtKB-SubCell"/>
</dbReference>
<feature type="transmembrane region" description="Helical" evidence="6">
    <location>
        <begin position="315"/>
        <end position="337"/>
    </location>
</feature>
<feature type="transmembrane region" description="Helical" evidence="6">
    <location>
        <begin position="12"/>
        <end position="32"/>
    </location>
</feature>
<evidence type="ECO:0000256" key="2">
    <source>
        <dbReference type="ARBA" id="ARBA00022475"/>
    </source>
</evidence>
<feature type="domain" description="ABC3 transporter permease C-terminal" evidence="7">
    <location>
        <begin position="700"/>
        <end position="815"/>
    </location>
</feature>
<organism evidence="8 9">
    <name type="scientific">Wujia chipingensis</name>
    <dbReference type="NCBI Taxonomy" id="2763670"/>
    <lineage>
        <taxon>Bacteria</taxon>
        <taxon>Bacillati</taxon>
        <taxon>Bacillota</taxon>
        <taxon>Clostridia</taxon>
        <taxon>Lachnospirales</taxon>
        <taxon>Lachnospiraceae</taxon>
        <taxon>Wujia</taxon>
    </lineage>
</organism>
<feature type="transmembrane region" description="Helical" evidence="6">
    <location>
        <begin position="790"/>
        <end position="809"/>
    </location>
</feature>
<evidence type="ECO:0000313" key="8">
    <source>
        <dbReference type="EMBL" id="QNL98969.1"/>
    </source>
</evidence>
<dbReference type="InterPro" id="IPR038766">
    <property type="entry name" value="Membrane_comp_ABC_pdt"/>
</dbReference>
<feature type="transmembrane region" description="Helical" evidence="6">
    <location>
        <begin position="693"/>
        <end position="714"/>
    </location>
</feature>
<dbReference type="InterPro" id="IPR003838">
    <property type="entry name" value="ABC3_permease_C"/>
</dbReference>
<evidence type="ECO:0000256" key="3">
    <source>
        <dbReference type="ARBA" id="ARBA00022692"/>
    </source>
</evidence>
<keyword evidence="3 6" id="KW-0812">Transmembrane</keyword>
<dbReference type="PANTHER" id="PTHR30287:SF1">
    <property type="entry name" value="INNER MEMBRANE PROTEIN"/>
    <property type="match status" value="1"/>
</dbReference>
<dbReference type="EMBL" id="CP060632">
    <property type="protein sequence ID" value="QNL98969.1"/>
    <property type="molecule type" value="Genomic_DNA"/>
</dbReference>
<name>A0A7G9FK88_9FIRM</name>
<evidence type="ECO:0000256" key="1">
    <source>
        <dbReference type="ARBA" id="ARBA00004651"/>
    </source>
</evidence>
<sequence>MLFRKMLREFKANFGPFFSVFLLAAIAMMLFITMEGHVVSQNVARGKYHDACNLSDIWMYGEGFTSDDLKAVRNLDFVEQAQLRMQVTASAPKQDGAQVDLFLMKENEVNTPYLIEGEDFNPDDTDGVWIANAFAKKRDLHVGDAFTIEYNGVTFTKTIRGLVESVEYEFRQADGDADTYLENITMAYMSYDAFPVRGYVTHLIKQEKITAADIKKHADTYQAVLDKLDEYGMSVDDLSQDMLLTMVEKMSDEKLTKMMPYTQMVIKTNDGKALAHEDEIADAIDHRYSAMIDRKSVPGLARLDSELDQHQTFSYSFMIIFVGIAILVIATSMKRMVDKQRTEIGTMNALGMKKGKILFHYLSFSLFISLFGVIAGILLGVFWSCPWLISLFAEYYIVPGLHSIFHPIYLVVGVAIVAACVLADFLSCKKLLKIRPAEALRPAPPKQGKRCLFEKLPFWNKLSFQAQYNLRDVSRSKLRAFMSIIGTAVGMLLMLYGVGCNELVPQMEDMMFGKSTISEYQVKLSADASLSEVNAMQEELGGELVMIDQIEVSKVQNPTTDEKKKQTITVIEGKGLYNILDLDNHITSIKPGTVSVSRKLSEIMKIHVGDTIYWHLYSKNTWYEAKVGAIYRNSDTQGIAFLKEDFEKTGAAYTPTLLMTDNKDAESKKTLSYVSGVNSQTEMKEAYEKGMEVMSIMIFAMILFSAVMVVTVLYNSGSLSFNERIKEFATLKVLGMQSAKIRGMLSGQNFWLSLIGIVLGAPLGNLTLNAMINSNGENYDYMLKVPAMDYILSGIFVLIISVLVSFLFAKRIKKLDMIEVLKGVE</sequence>